<proteinExistence type="predicted"/>
<comment type="caution">
    <text evidence="1">The sequence shown here is derived from an EMBL/GenBank/DDBJ whole genome shotgun (WGS) entry which is preliminary data.</text>
</comment>
<evidence type="ECO:0000313" key="1">
    <source>
        <dbReference type="EMBL" id="RGT90360.1"/>
    </source>
</evidence>
<gene>
    <name evidence="1" type="ORF">DWX04_15250</name>
</gene>
<dbReference type="AlphaFoldDB" id="A0A412QHC8"/>
<evidence type="ECO:0000313" key="2">
    <source>
        <dbReference type="Proteomes" id="UP000283833"/>
    </source>
</evidence>
<dbReference type="Proteomes" id="UP000283833">
    <property type="component" value="Unassembled WGS sequence"/>
</dbReference>
<protein>
    <submittedName>
        <fullName evidence="1">Uncharacterized protein</fullName>
    </submittedName>
</protein>
<accession>A0A412QHC8</accession>
<dbReference type="EMBL" id="QRXI01000021">
    <property type="protein sequence ID" value="RGT90360.1"/>
    <property type="molecule type" value="Genomic_DNA"/>
</dbReference>
<organism evidence="1 2">
    <name type="scientific">Phocaeicola vulgatus</name>
    <name type="common">Bacteroides vulgatus</name>
    <dbReference type="NCBI Taxonomy" id="821"/>
    <lineage>
        <taxon>Bacteria</taxon>
        <taxon>Pseudomonadati</taxon>
        <taxon>Bacteroidota</taxon>
        <taxon>Bacteroidia</taxon>
        <taxon>Bacteroidales</taxon>
        <taxon>Bacteroidaceae</taxon>
        <taxon>Phocaeicola</taxon>
    </lineage>
</organism>
<reference evidence="1 2" key="1">
    <citation type="submission" date="2018-08" db="EMBL/GenBank/DDBJ databases">
        <title>A genome reference for cultivated species of the human gut microbiota.</title>
        <authorList>
            <person name="Zou Y."/>
            <person name="Xue W."/>
            <person name="Luo G."/>
        </authorList>
    </citation>
    <scope>NUCLEOTIDE SEQUENCE [LARGE SCALE GENOMIC DNA]</scope>
    <source>
        <strain evidence="1 2">AF18-14</strain>
    </source>
</reference>
<name>A0A412QHC8_PHOVU</name>
<sequence length="68" mass="8169">MYRGKNIFRCTQCGKIFVAPDFEYAATTYSVPHPCKRCGSIRTLPIYHILSTWFYKEIWEDMEKRKNE</sequence>